<protein>
    <recommendedName>
        <fullName evidence="8">Variable large protein</fullName>
    </recommendedName>
</protein>
<evidence type="ECO:0000256" key="9">
    <source>
        <dbReference type="SAM" id="MobiDB-lite"/>
    </source>
</evidence>
<keyword evidence="5 8" id="KW-0564">Palmitate</keyword>
<evidence type="ECO:0000313" key="10">
    <source>
        <dbReference type="EMBL" id="AHH11649.1"/>
    </source>
</evidence>
<sequence length="303" mass="30402">TFGGVLGFNAETKKSKVGDYFKTIKSTVEDVKSKLNAIVENMKNENNPNAAAVETAVKKLVTEKLEKIIEGAHTVSEAIGIEGNDLIGNVAKGGDNAGVGDKGTGVDSLVKGIKEIVEVVLKEGNYDAGTDKKASDGNSSRTSNGGTDEAGKLFGNTGNNGGIDSAANAKKSAADAAKAVGAVTGADILQAIVKDGGDAAQLASSDPSSAITKGKANDATIAGAIALRAMAKGGKFANTNASATPEVVTAVKDAAISAVTKALGTLTITIRKTIDAGLKTVKDAMKINPDATPVISETGAADK</sequence>
<keyword evidence="10" id="KW-0614">Plasmid</keyword>
<evidence type="ECO:0000256" key="2">
    <source>
        <dbReference type="ARBA" id="ARBA00004459"/>
    </source>
</evidence>
<organism evidence="10">
    <name type="scientific">Borrelia coriaceae ATCC 43381</name>
    <dbReference type="NCBI Taxonomy" id="1408429"/>
    <lineage>
        <taxon>Bacteria</taxon>
        <taxon>Pseudomonadati</taxon>
        <taxon>Spirochaetota</taxon>
        <taxon>Spirochaetia</taxon>
        <taxon>Spirochaetales</taxon>
        <taxon>Borreliaceae</taxon>
        <taxon>Borrelia</taxon>
    </lineage>
</organism>
<dbReference type="HOGENOM" id="CLU_916741_0_0_12"/>
<keyword evidence="4 8" id="KW-0472">Membrane</keyword>
<reference evidence="10" key="1">
    <citation type="submission" date="2013-04" db="EMBL/GenBank/DDBJ databases">
        <title>Comparative Genomics of Relapsing Fever Spirochetes.</title>
        <authorList>
            <person name="Schwan T.G."/>
            <person name="Raffel S.J."/>
            <person name="Porcella S.F."/>
            <person name="Martens C.A."/>
            <person name="Bruno D.P."/>
            <person name="Ricklefs S.M."/>
            <person name="Barbian K.B."/>
        </authorList>
    </citation>
    <scope>NUCLEOTIDE SEQUENCE</scope>
    <source>
        <strain evidence="10">Co53</strain>
        <plasmid evidence="10">unnamed</plasmid>
    </source>
</reference>
<dbReference type="AlphaFoldDB" id="W5SWS1"/>
<dbReference type="GO" id="GO:0009279">
    <property type="term" value="C:cell outer membrane"/>
    <property type="evidence" value="ECO:0007669"/>
    <property type="project" value="UniProtKB-SubCell"/>
</dbReference>
<keyword evidence="7 8" id="KW-0449">Lipoprotein</keyword>
<evidence type="ECO:0000256" key="8">
    <source>
        <dbReference type="RuleBase" id="RU363105"/>
    </source>
</evidence>
<geneLocation type="plasmid" evidence="10">
    <name>unnamed</name>
</geneLocation>
<feature type="non-terminal residue" evidence="10">
    <location>
        <position position="1"/>
    </location>
</feature>
<accession>W5SWS1</accession>
<evidence type="ECO:0000256" key="5">
    <source>
        <dbReference type="ARBA" id="ARBA00023139"/>
    </source>
</evidence>
<comment type="subcellular location">
    <subcellularLocation>
        <location evidence="2 8">Cell outer membrane</location>
        <topology evidence="2 8">Lipid-anchor</topology>
    </subcellularLocation>
</comment>
<dbReference type="EMBL" id="CP005763">
    <property type="protein sequence ID" value="AHH11649.1"/>
    <property type="molecule type" value="Genomic_DNA"/>
</dbReference>
<evidence type="ECO:0000256" key="3">
    <source>
        <dbReference type="ARBA" id="ARBA00022729"/>
    </source>
</evidence>
<evidence type="ECO:0000256" key="1">
    <source>
        <dbReference type="ARBA" id="ARBA00003932"/>
    </source>
</evidence>
<comment type="function">
    <text evidence="1 8">The Vlp and Vsp proteins are antigenically distinct proteins, only one vlp or vsp gene is transcriptionally active at any one time. Switching between these genes is a mechanism of host immune response evasion.</text>
</comment>
<evidence type="ECO:0000256" key="6">
    <source>
        <dbReference type="ARBA" id="ARBA00023237"/>
    </source>
</evidence>
<keyword evidence="3" id="KW-0732">Signal</keyword>
<proteinExistence type="predicted"/>
<evidence type="ECO:0000256" key="7">
    <source>
        <dbReference type="ARBA" id="ARBA00023288"/>
    </source>
</evidence>
<gene>
    <name evidence="10" type="ORF">BCO_0013512</name>
</gene>
<dbReference type="InterPro" id="IPR000680">
    <property type="entry name" value="Borrelia_lipo"/>
</dbReference>
<evidence type="ECO:0000256" key="4">
    <source>
        <dbReference type="ARBA" id="ARBA00023136"/>
    </source>
</evidence>
<feature type="compositionally biased region" description="Polar residues" evidence="9">
    <location>
        <begin position="136"/>
        <end position="146"/>
    </location>
</feature>
<feature type="region of interest" description="Disordered" evidence="9">
    <location>
        <begin position="127"/>
        <end position="156"/>
    </location>
</feature>
<name>W5SWS1_9SPIR</name>
<dbReference type="RefSeq" id="WP_025408863.1">
    <property type="nucleotide sequence ID" value="NZ_CP005763.1"/>
</dbReference>
<dbReference type="Pfam" id="PF00921">
    <property type="entry name" value="Lipoprotein_2"/>
    <property type="match status" value="1"/>
</dbReference>
<dbReference type="SUPFAM" id="SSF74748">
    <property type="entry name" value="Variable surface antigen VlsE"/>
    <property type="match status" value="1"/>
</dbReference>
<keyword evidence="6 8" id="KW-0998">Cell outer membrane</keyword>